<evidence type="ECO:0000256" key="1">
    <source>
        <dbReference type="ARBA" id="ARBA00022723"/>
    </source>
</evidence>
<dbReference type="InParanoid" id="A0A482X9K9"/>
<feature type="domain" description="C2H2-type" evidence="6">
    <location>
        <begin position="138"/>
        <end position="165"/>
    </location>
</feature>
<comment type="caution">
    <text evidence="7">The sequence shown here is derived from an EMBL/GenBank/DDBJ whole genome shotgun (WGS) entry which is preliminary data.</text>
</comment>
<dbReference type="SMR" id="A0A482X9K9"/>
<keyword evidence="1" id="KW-0479">Metal-binding</keyword>
<keyword evidence="4" id="KW-0862">Zinc</keyword>
<proteinExistence type="predicted"/>
<dbReference type="InterPro" id="IPR013087">
    <property type="entry name" value="Znf_C2H2_type"/>
</dbReference>
<dbReference type="PROSITE" id="PS50157">
    <property type="entry name" value="ZINC_FINGER_C2H2_2"/>
    <property type="match status" value="3"/>
</dbReference>
<dbReference type="SUPFAM" id="SSF57667">
    <property type="entry name" value="beta-beta-alpha zinc fingers"/>
    <property type="match status" value="1"/>
</dbReference>
<evidence type="ECO:0000259" key="6">
    <source>
        <dbReference type="PROSITE" id="PS50157"/>
    </source>
</evidence>
<gene>
    <name evidence="7" type="ORF">LSTR_LSTR001450</name>
</gene>
<protein>
    <recommendedName>
        <fullName evidence="6">C2H2-type domain-containing protein</fullName>
    </recommendedName>
</protein>
<evidence type="ECO:0000256" key="5">
    <source>
        <dbReference type="PROSITE-ProRule" id="PRU00042"/>
    </source>
</evidence>
<name>A0A482X9K9_LAOST</name>
<evidence type="ECO:0000313" key="8">
    <source>
        <dbReference type="Proteomes" id="UP000291343"/>
    </source>
</evidence>
<evidence type="ECO:0000256" key="2">
    <source>
        <dbReference type="ARBA" id="ARBA00022737"/>
    </source>
</evidence>
<dbReference type="PANTHER" id="PTHR24379:SF121">
    <property type="entry name" value="C2H2-TYPE DOMAIN-CONTAINING PROTEIN"/>
    <property type="match status" value="1"/>
</dbReference>
<keyword evidence="8" id="KW-1185">Reference proteome</keyword>
<dbReference type="InterPro" id="IPR036236">
    <property type="entry name" value="Znf_C2H2_sf"/>
</dbReference>
<dbReference type="PANTHER" id="PTHR24379">
    <property type="entry name" value="KRAB AND ZINC FINGER DOMAIN-CONTAINING"/>
    <property type="match status" value="1"/>
</dbReference>
<reference evidence="7 8" key="1">
    <citation type="journal article" date="2017" name="Gigascience">
        <title>Genome sequence of the small brown planthopper, Laodelphax striatellus.</title>
        <authorList>
            <person name="Zhu J."/>
            <person name="Jiang F."/>
            <person name="Wang X."/>
            <person name="Yang P."/>
            <person name="Bao Y."/>
            <person name="Zhao W."/>
            <person name="Wang W."/>
            <person name="Lu H."/>
            <person name="Wang Q."/>
            <person name="Cui N."/>
            <person name="Li J."/>
            <person name="Chen X."/>
            <person name="Luo L."/>
            <person name="Yu J."/>
            <person name="Kang L."/>
            <person name="Cui F."/>
        </authorList>
    </citation>
    <scope>NUCLEOTIDE SEQUENCE [LARGE SCALE GENOMIC DNA]</scope>
    <source>
        <strain evidence="7">Lst14</strain>
    </source>
</reference>
<dbReference type="STRING" id="195883.A0A482X9K9"/>
<evidence type="ECO:0000256" key="4">
    <source>
        <dbReference type="ARBA" id="ARBA00022833"/>
    </source>
</evidence>
<evidence type="ECO:0000313" key="7">
    <source>
        <dbReference type="EMBL" id="RZF42655.1"/>
    </source>
</evidence>
<dbReference type="PROSITE" id="PS00028">
    <property type="entry name" value="ZINC_FINGER_C2H2_1"/>
    <property type="match status" value="3"/>
</dbReference>
<dbReference type="EMBL" id="QKKF02014716">
    <property type="protein sequence ID" value="RZF42655.1"/>
    <property type="molecule type" value="Genomic_DNA"/>
</dbReference>
<sequence length="292" mass="33158">MNRSMMIVDRLQSNFDKRPSNLATLGLRANENDSSTSWSVHDKNEFYPLRSSTSKSPSSTELLSDNFNECTDDVNLSKKKSTSTNIDSAPFECFDEEKWLKHLEEHREKICSSDCCLFYESIDKLQKHVSVLSTVGGYICGTCGMSYHCEEYLKLHLRVHGLEHGSKTTSEASLPESAGSENEVIKKKINCLKNSNKDIHFDVLKKILDNKINLDEFKTTSMALGAHIRQHMNEKTLKCAICNKAFNRESSLAKHKLDMHSVKKHVCNACGKRFSFPSALRDHMKKAHAYVE</sequence>
<dbReference type="AlphaFoldDB" id="A0A482X9K9"/>
<keyword evidence="3 5" id="KW-0863">Zinc-finger</keyword>
<dbReference type="OrthoDB" id="6077919at2759"/>
<feature type="domain" description="C2H2-type" evidence="6">
    <location>
        <begin position="265"/>
        <end position="292"/>
    </location>
</feature>
<dbReference type="GO" id="GO:0008270">
    <property type="term" value="F:zinc ion binding"/>
    <property type="evidence" value="ECO:0007669"/>
    <property type="project" value="UniProtKB-KW"/>
</dbReference>
<accession>A0A482X9K9</accession>
<dbReference type="Gene3D" id="3.30.160.60">
    <property type="entry name" value="Classic Zinc Finger"/>
    <property type="match status" value="2"/>
</dbReference>
<dbReference type="Pfam" id="PF00096">
    <property type="entry name" value="zf-C2H2"/>
    <property type="match status" value="2"/>
</dbReference>
<organism evidence="7 8">
    <name type="scientific">Laodelphax striatellus</name>
    <name type="common">Small brown planthopper</name>
    <name type="synonym">Delphax striatella</name>
    <dbReference type="NCBI Taxonomy" id="195883"/>
    <lineage>
        <taxon>Eukaryota</taxon>
        <taxon>Metazoa</taxon>
        <taxon>Ecdysozoa</taxon>
        <taxon>Arthropoda</taxon>
        <taxon>Hexapoda</taxon>
        <taxon>Insecta</taxon>
        <taxon>Pterygota</taxon>
        <taxon>Neoptera</taxon>
        <taxon>Paraneoptera</taxon>
        <taxon>Hemiptera</taxon>
        <taxon>Auchenorrhyncha</taxon>
        <taxon>Fulgoroidea</taxon>
        <taxon>Delphacidae</taxon>
        <taxon>Criomorphinae</taxon>
        <taxon>Laodelphax</taxon>
    </lineage>
</organism>
<keyword evidence="2" id="KW-0677">Repeat</keyword>
<dbReference type="SMART" id="SM00355">
    <property type="entry name" value="ZnF_C2H2"/>
    <property type="match status" value="3"/>
</dbReference>
<feature type="domain" description="C2H2-type" evidence="6">
    <location>
        <begin position="237"/>
        <end position="265"/>
    </location>
</feature>
<evidence type="ECO:0000256" key="3">
    <source>
        <dbReference type="ARBA" id="ARBA00022771"/>
    </source>
</evidence>
<dbReference type="Proteomes" id="UP000291343">
    <property type="component" value="Unassembled WGS sequence"/>
</dbReference>